<reference evidence="1 2" key="1">
    <citation type="journal article" date="2009" name="PLoS ONE">
        <title>Complete genome sequence of the aerobic CO-oxidizing thermophile Thermomicrobium roseum.</title>
        <authorList>
            <person name="Wu D."/>
            <person name="Raymond J."/>
            <person name="Wu M."/>
            <person name="Chatterji S."/>
            <person name="Ren Q."/>
            <person name="Graham J.E."/>
            <person name="Bryant D.A."/>
            <person name="Robb F."/>
            <person name="Colman A."/>
            <person name="Tallon L.J."/>
            <person name="Badger J.H."/>
            <person name="Madupu R."/>
            <person name="Ward N.L."/>
            <person name="Eisen J.A."/>
        </authorList>
    </citation>
    <scope>NUCLEOTIDE SEQUENCE [LARGE SCALE GENOMIC DNA]</scope>
    <source>
        <strain evidence="2">ATCC 27502 / DSM 5159 / P-2</strain>
    </source>
</reference>
<evidence type="ECO:0000313" key="1">
    <source>
        <dbReference type="EMBL" id="ACM05279.1"/>
    </source>
</evidence>
<dbReference type="STRING" id="309801.trd_0669"/>
<keyword evidence="2" id="KW-1185">Reference proteome</keyword>
<dbReference type="SUPFAM" id="SSF54913">
    <property type="entry name" value="GlnB-like"/>
    <property type="match status" value="1"/>
</dbReference>
<dbReference type="Proteomes" id="UP000000447">
    <property type="component" value="Chromosome"/>
</dbReference>
<dbReference type="RefSeq" id="WP_012642065.1">
    <property type="nucleotide sequence ID" value="NC_011959.1"/>
</dbReference>
<protein>
    <submittedName>
        <fullName evidence="1">Uncharacterized protein</fullName>
    </submittedName>
</protein>
<sequence>MTADDELVQVAVAPNEIVAALWQGALEEEGIPVLVKVLGLGYAYWSPFVADRALFVRRQDAERAKEILASLSEE</sequence>
<dbReference type="InterPro" id="IPR011322">
    <property type="entry name" value="N-reg_PII-like_a/b"/>
</dbReference>
<dbReference type="OrthoDB" id="165595at2"/>
<dbReference type="EMBL" id="CP001275">
    <property type="protein sequence ID" value="ACM05279.1"/>
    <property type="molecule type" value="Genomic_DNA"/>
</dbReference>
<accession>B9KYW5</accession>
<gene>
    <name evidence="1" type="ordered locus">trd_0669</name>
</gene>
<dbReference type="AlphaFoldDB" id="B9KYW5"/>
<organism evidence="1 2">
    <name type="scientific">Thermomicrobium roseum (strain ATCC 27502 / DSM 5159 / P-2)</name>
    <dbReference type="NCBI Taxonomy" id="309801"/>
    <lineage>
        <taxon>Bacteria</taxon>
        <taxon>Pseudomonadati</taxon>
        <taxon>Thermomicrobiota</taxon>
        <taxon>Thermomicrobia</taxon>
        <taxon>Thermomicrobiales</taxon>
        <taxon>Thermomicrobiaceae</taxon>
        <taxon>Thermomicrobium</taxon>
    </lineage>
</organism>
<dbReference type="KEGG" id="tro:trd_0669"/>
<proteinExistence type="predicted"/>
<name>B9KYW5_THERP</name>
<evidence type="ECO:0000313" key="2">
    <source>
        <dbReference type="Proteomes" id="UP000000447"/>
    </source>
</evidence>
<dbReference type="HOGENOM" id="CLU_2552624_0_0_0"/>